<dbReference type="GeneID" id="136091739"/>
<keyword evidence="3" id="KW-0863">Zinc-finger</keyword>
<dbReference type="PANTHER" id="PTHR46481">
    <property type="entry name" value="ZINC FINGER BED DOMAIN-CONTAINING PROTEIN 4"/>
    <property type="match status" value="1"/>
</dbReference>
<evidence type="ECO:0000256" key="3">
    <source>
        <dbReference type="ARBA" id="ARBA00022771"/>
    </source>
</evidence>
<evidence type="ECO:0000313" key="8">
    <source>
        <dbReference type="RefSeq" id="XP_065675519.1"/>
    </source>
</evidence>
<accession>A0ABM4DLV2</accession>
<keyword evidence="7" id="KW-1185">Reference proteome</keyword>
<keyword evidence="5" id="KW-0539">Nucleus</keyword>
<feature type="domain" description="HAT C-terminal dimerisation" evidence="6">
    <location>
        <begin position="186"/>
        <end position="254"/>
    </location>
</feature>
<dbReference type="PANTHER" id="PTHR46481:SF10">
    <property type="entry name" value="ZINC FINGER BED DOMAIN-CONTAINING PROTEIN 39"/>
    <property type="match status" value="1"/>
</dbReference>
<keyword evidence="4" id="KW-0862">Zinc</keyword>
<proteinExistence type="predicted"/>
<sequence length="260" mass="30460">MRQGVERNHVLYLIQDVKTLWHSTLLMAERMLKLHFYIKDIFNYRQQYKDMRKNLLDENEIVNLKETVNALASFNQVSVLLSGDTYATCSLIIPSTKYLEKQPNKKKSEISPFIMILKLHLLESLKTYKDSYDLENNSYLLCATSLDPSYKNIIDDEDDDSGNDSDKTISLDFKKEISGYIKLSVHDQNVLHFWHQNQHVFTMLYCISKMILCTPATSAPSERLFSDALNNLYAKRNRMTTKCFQMLMSLYENLEFFNLV</sequence>
<dbReference type="Proteomes" id="UP001652625">
    <property type="component" value="Chromosome 15"/>
</dbReference>
<dbReference type="Pfam" id="PF05699">
    <property type="entry name" value="Dimer_Tnp_hAT"/>
    <property type="match status" value="1"/>
</dbReference>
<comment type="subcellular location">
    <subcellularLocation>
        <location evidence="1">Nucleus</location>
    </subcellularLocation>
</comment>
<name>A0ABM4DLV2_HYDVU</name>
<dbReference type="SUPFAM" id="SSF53098">
    <property type="entry name" value="Ribonuclease H-like"/>
    <property type="match status" value="1"/>
</dbReference>
<protein>
    <submittedName>
        <fullName evidence="8">Uncharacterized protein LOC136091739</fullName>
    </submittedName>
</protein>
<dbReference type="InterPro" id="IPR012337">
    <property type="entry name" value="RNaseH-like_sf"/>
</dbReference>
<evidence type="ECO:0000256" key="2">
    <source>
        <dbReference type="ARBA" id="ARBA00022723"/>
    </source>
</evidence>
<evidence type="ECO:0000256" key="1">
    <source>
        <dbReference type="ARBA" id="ARBA00004123"/>
    </source>
</evidence>
<reference evidence="8" key="1">
    <citation type="submission" date="2025-08" db="UniProtKB">
        <authorList>
            <consortium name="RefSeq"/>
        </authorList>
    </citation>
    <scope>IDENTIFICATION</scope>
</reference>
<dbReference type="InterPro" id="IPR008906">
    <property type="entry name" value="HATC_C_dom"/>
</dbReference>
<evidence type="ECO:0000313" key="7">
    <source>
        <dbReference type="Proteomes" id="UP001652625"/>
    </source>
</evidence>
<evidence type="ECO:0000259" key="6">
    <source>
        <dbReference type="Pfam" id="PF05699"/>
    </source>
</evidence>
<keyword evidence="2" id="KW-0479">Metal-binding</keyword>
<dbReference type="InterPro" id="IPR052035">
    <property type="entry name" value="ZnF_BED_domain_contain"/>
</dbReference>
<gene>
    <name evidence="8" type="primary">LOC136091739</name>
</gene>
<evidence type="ECO:0000256" key="5">
    <source>
        <dbReference type="ARBA" id="ARBA00023242"/>
    </source>
</evidence>
<organism evidence="7 8">
    <name type="scientific">Hydra vulgaris</name>
    <name type="common">Hydra</name>
    <name type="synonym">Hydra attenuata</name>
    <dbReference type="NCBI Taxonomy" id="6087"/>
    <lineage>
        <taxon>Eukaryota</taxon>
        <taxon>Metazoa</taxon>
        <taxon>Cnidaria</taxon>
        <taxon>Hydrozoa</taxon>
        <taxon>Hydroidolina</taxon>
        <taxon>Anthoathecata</taxon>
        <taxon>Aplanulata</taxon>
        <taxon>Hydridae</taxon>
        <taxon>Hydra</taxon>
    </lineage>
</organism>
<evidence type="ECO:0000256" key="4">
    <source>
        <dbReference type="ARBA" id="ARBA00022833"/>
    </source>
</evidence>
<dbReference type="RefSeq" id="XP_065675519.1">
    <property type="nucleotide sequence ID" value="XM_065819447.1"/>
</dbReference>